<name>A9UU82_MONBE</name>
<keyword evidence="4" id="KW-1185">Reference proteome</keyword>
<dbReference type="EMBL" id="CH991545">
    <property type="protein sequence ID" value="EDQ91622.1"/>
    <property type="molecule type" value="Genomic_DNA"/>
</dbReference>
<evidence type="ECO:0000313" key="4">
    <source>
        <dbReference type="Proteomes" id="UP000001357"/>
    </source>
</evidence>
<comment type="similarity">
    <text evidence="1">Belongs to the RMD1/sif2 family.</text>
</comment>
<dbReference type="RefSeq" id="XP_001744044.1">
    <property type="nucleotide sequence ID" value="XM_001743992.1"/>
</dbReference>
<feature type="domain" description="DUF155" evidence="2">
    <location>
        <begin position="1"/>
        <end position="104"/>
    </location>
</feature>
<dbReference type="Proteomes" id="UP000001357">
    <property type="component" value="Unassembled WGS sequence"/>
</dbReference>
<dbReference type="PANTHER" id="PTHR16255:SF1">
    <property type="entry name" value="REQUIRED FOR MEIOTIC NUCLEAR DIVISION PROTEIN 1 HOMOLOG"/>
    <property type="match status" value="1"/>
</dbReference>
<dbReference type="Pfam" id="PF02582">
    <property type="entry name" value="DUF155"/>
    <property type="match status" value="1"/>
</dbReference>
<evidence type="ECO:0000313" key="3">
    <source>
        <dbReference type="EMBL" id="EDQ91622.1"/>
    </source>
</evidence>
<dbReference type="InParanoid" id="A9UU82"/>
<dbReference type="PANTHER" id="PTHR16255">
    <property type="entry name" value="REQUIRED FOR MEIOTIC NUCLEAR DIVISION PROTEIN 1 HOMOLOG"/>
    <property type="match status" value="1"/>
</dbReference>
<dbReference type="OMA" id="NHCTELA"/>
<accession>A9UU82</accession>
<dbReference type="GeneID" id="5889035"/>
<dbReference type="AlphaFoldDB" id="A9UU82"/>
<dbReference type="InterPro" id="IPR003734">
    <property type="entry name" value="DUF155"/>
</dbReference>
<protein>
    <recommendedName>
        <fullName evidence="2">DUF155 domain-containing protein</fullName>
    </recommendedName>
</protein>
<reference evidence="3 4" key="1">
    <citation type="journal article" date="2008" name="Nature">
        <title>The genome of the choanoflagellate Monosiga brevicollis and the origin of metazoans.</title>
        <authorList>
            <consortium name="JGI Sequencing"/>
            <person name="King N."/>
            <person name="Westbrook M.J."/>
            <person name="Young S.L."/>
            <person name="Kuo A."/>
            <person name="Abedin M."/>
            <person name="Chapman J."/>
            <person name="Fairclough S."/>
            <person name="Hellsten U."/>
            <person name="Isogai Y."/>
            <person name="Letunic I."/>
            <person name="Marr M."/>
            <person name="Pincus D."/>
            <person name="Putnam N."/>
            <person name="Rokas A."/>
            <person name="Wright K.J."/>
            <person name="Zuzow R."/>
            <person name="Dirks W."/>
            <person name="Good M."/>
            <person name="Goodstein D."/>
            <person name="Lemons D."/>
            <person name="Li W."/>
            <person name="Lyons J.B."/>
            <person name="Morris A."/>
            <person name="Nichols S."/>
            <person name="Richter D.J."/>
            <person name="Salamov A."/>
            <person name="Bork P."/>
            <person name="Lim W.A."/>
            <person name="Manning G."/>
            <person name="Miller W.T."/>
            <person name="McGinnis W."/>
            <person name="Shapiro H."/>
            <person name="Tjian R."/>
            <person name="Grigoriev I.V."/>
            <person name="Rokhsar D."/>
        </authorList>
    </citation>
    <scope>NUCLEOTIDE SEQUENCE [LARGE SCALE GENOMIC DNA]</scope>
    <source>
        <strain evidence="4">MX1 / ATCC 50154</strain>
    </source>
</reference>
<organism evidence="3 4">
    <name type="scientific">Monosiga brevicollis</name>
    <name type="common">Choanoflagellate</name>
    <dbReference type="NCBI Taxonomy" id="81824"/>
    <lineage>
        <taxon>Eukaryota</taxon>
        <taxon>Choanoflagellata</taxon>
        <taxon>Craspedida</taxon>
        <taxon>Salpingoecidae</taxon>
        <taxon>Monosiga</taxon>
    </lineage>
</organism>
<dbReference type="InterPro" id="IPR051624">
    <property type="entry name" value="RMD1/Sad1-interacting"/>
</dbReference>
<evidence type="ECO:0000259" key="2">
    <source>
        <dbReference type="Pfam" id="PF02582"/>
    </source>
</evidence>
<dbReference type="KEGG" id="mbr:MONBRDRAFT_15148"/>
<proteinExistence type="inferred from homology"/>
<evidence type="ECO:0000256" key="1">
    <source>
        <dbReference type="ARBA" id="ARBA00008306"/>
    </source>
</evidence>
<dbReference type="GO" id="GO:0005739">
    <property type="term" value="C:mitochondrion"/>
    <property type="evidence" value="ECO:0007669"/>
    <property type="project" value="UniProtKB-ARBA"/>
</dbReference>
<gene>
    <name evidence="3" type="ORF">MONBRDRAFT_15148</name>
</gene>
<dbReference type="eggNOG" id="KOG2861">
    <property type="taxonomic scope" value="Eukaryota"/>
</dbReference>
<sequence length="151" mass="17396">MQRLALSYACATSVKLDTFEVAIEATIQATQHIPEELSQKGEISLSKQEISRYIGELYIQKSAVNLTTDLLDSPDWLWDKPTLESYYQKTRKFLQIDNRCEVLNKRLDVLANLMDILRSFQTEQHSSRLGSWILLVCVPFDLCCGGIYIRF</sequence>